<evidence type="ECO:0000256" key="1">
    <source>
        <dbReference type="ARBA" id="ARBA00004141"/>
    </source>
</evidence>
<evidence type="ECO:0000256" key="4">
    <source>
        <dbReference type="ARBA" id="ARBA00022448"/>
    </source>
</evidence>
<dbReference type="EMBL" id="LN901202">
    <property type="protein sequence ID" value="CUS58581.1"/>
    <property type="molecule type" value="Genomic_DNA"/>
</dbReference>
<dbReference type="InterPro" id="IPR001133">
    <property type="entry name" value="NADH_UbQ_OxRdtase_chain4L/K"/>
</dbReference>
<keyword evidence="10" id="KW-0999">Mitochondrion inner membrane</keyword>
<dbReference type="InterPro" id="IPR039428">
    <property type="entry name" value="NUOK/Mnh_C1-like"/>
</dbReference>
<dbReference type="GO" id="GO:0042773">
    <property type="term" value="P:ATP synthesis coupled electron transport"/>
    <property type="evidence" value="ECO:0007669"/>
    <property type="project" value="UniProtKB-UniRule"/>
</dbReference>
<dbReference type="NCBIfam" id="NF004320">
    <property type="entry name" value="PRK05715.1-2"/>
    <property type="match status" value="1"/>
</dbReference>
<dbReference type="Pfam" id="PF00420">
    <property type="entry name" value="Oxidored_q2"/>
    <property type="match status" value="1"/>
</dbReference>
<comment type="subcellular location">
    <subcellularLocation>
        <location evidence="1">Membrane</location>
        <topology evidence="1">Multi-pass membrane protein</topology>
    </subcellularLocation>
    <subcellularLocation>
        <location evidence="10">Mitochondrion inner membrane</location>
        <topology evidence="10">Multi-pass membrane protein</topology>
    </subcellularLocation>
</comment>
<evidence type="ECO:0000313" key="11">
    <source>
        <dbReference type="EMBL" id="CUS58581.1"/>
    </source>
</evidence>
<feature type="transmembrane region" description="Helical" evidence="10">
    <location>
        <begin position="53"/>
        <end position="76"/>
    </location>
</feature>
<keyword evidence="10" id="KW-0249">Electron transport</keyword>
<proteinExistence type="inferred from homology"/>
<evidence type="ECO:0000256" key="6">
    <source>
        <dbReference type="ARBA" id="ARBA00022967"/>
    </source>
</evidence>
<keyword evidence="9 10" id="KW-0472">Membrane</keyword>
<comment type="catalytic activity">
    <reaction evidence="10">
        <text>a ubiquinone + NADH + 5 H(+)(in) = a ubiquinol + NAD(+) + 4 H(+)(out)</text>
        <dbReference type="Rhea" id="RHEA:29091"/>
        <dbReference type="Rhea" id="RHEA-COMP:9565"/>
        <dbReference type="Rhea" id="RHEA-COMP:9566"/>
        <dbReference type="ChEBI" id="CHEBI:15378"/>
        <dbReference type="ChEBI" id="CHEBI:16389"/>
        <dbReference type="ChEBI" id="CHEBI:17976"/>
        <dbReference type="ChEBI" id="CHEBI:57540"/>
        <dbReference type="ChEBI" id="CHEBI:57945"/>
        <dbReference type="EC" id="7.1.1.2"/>
    </reaction>
</comment>
<sequence length="92" mass="9810">MSILVFGVSVLGIIINRSNTLLILVCIELMLLSIIITVVISTIKTSSILGQTFALYIATVAAVESAIGLSILIGFYKIRGSISLRVINMLKG</sequence>
<dbReference type="AlphaFoldDB" id="A0A0S4M0M9"/>
<name>A0A0S4M0M9_NANBJ</name>
<reference evidence="11" key="1">
    <citation type="journal article" date="2015" name="PeerJ">
        <title>Phylogenetic analysis of higher-level relationships within Hydroidolina (Cnidaria: Hydrozoa) using mitochondrial genome data and insight into their mitochondrial transcription.</title>
        <authorList>
            <person name="Kayal E."/>
            <person name="Bentlage B."/>
            <person name="Cartwright P."/>
            <person name="Yanagihara A.A."/>
            <person name="Lindsay D.J."/>
            <person name="Hopcroft R.R."/>
            <person name="Collins A.G."/>
        </authorList>
    </citation>
    <scope>NUCLEOTIDE SEQUENCE</scope>
</reference>
<keyword evidence="5 10" id="KW-0812">Transmembrane</keyword>
<protein>
    <recommendedName>
        <fullName evidence="3 10">NADH-ubiquinone oxidoreductase chain 4L</fullName>
        <ecNumber evidence="10">7.1.1.2</ecNumber>
    </recommendedName>
</protein>
<evidence type="ECO:0000256" key="9">
    <source>
        <dbReference type="ARBA" id="ARBA00023136"/>
    </source>
</evidence>
<keyword evidence="6 10" id="KW-1278">Translocase</keyword>
<keyword evidence="4 10" id="KW-0813">Transport</keyword>
<organism evidence="11">
    <name type="scientific">Nanomia bijuga</name>
    <name type="common">Pelagic siphonophore</name>
    <name type="synonym">Physsophora bijuga</name>
    <dbReference type="NCBI Taxonomy" id="168759"/>
    <lineage>
        <taxon>Eukaryota</taxon>
        <taxon>Metazoa</taxon>
        <taxon>Cnidaria</taxon>
        <taxon>Hydrozoa</taxon>
        <taxon>Hydroidolina</taxon>
        <taxon>Siphonophorae</taxon>
        <taxon>Physonectae</taxon>
        <taxon>Agalmatidae</taxon>
        <taxon>Nanomia</taxon>
    </lineage>
</organism>
<keyword evidence="10" id="KW-0830">Ubiquinone</keyword>
<dbReference type="GO" id="GO:0008137">
    <property type="term" value="F:NADH dehydrogenase (ubiquinone) activity"/>
    <property type="evidence" value="ECO:0007669"/>
    <property type="project" value="UniProtKB-EC"/>
</dbReference>
<keyword evidence="10 11" id="KW-0496">Mitochondrion</keyword>
<keyword evidence="8 10" id="KW-0520">NAD</keyword>
<dbReference type="PANTHER" id="PTHR11434">
    <property type="entry name" value="NADH-UBIQUINONE OXIDOREDUCTASE SUBUNIT ND4L"/>
    <property type="match status" value="1"/>
</dbReference>
<dbReference type="EC" id="7.1.1.2" evidence="10"/>
<feature type="transmembrane region" description="Helical" evidence="10">
    <location>
        <begin position="21"/>
        <end position="41"/>
    </location>
</feature>
<dbReference type="Gene3D" id="1.10.287.3510">
    <property type="match status" value="1"/>
</dbReference>
<evidence type="ECO:0000256" key="3">
    <source>
        <dbReference type="ARBA" id="ARBA00016612"/>
    </source>
</evidence>
<dbReference type="GO" id="GO:0016651">
    <property type="term" value="F:oxidoreductase activity, acting on NAD(P)H"/>
    <property type="evidence" value="ECO:0007669"/>
    <property type="project" value="InterPro"/>
</dbReference>
<dbReference type="PANTHER" id="PTHR11434:SF16">
    <property type="entry name" value="NADH-UBIQUINONE OXIDOREDUCTASE CHAIN 4L"/>
    <property type="match status" value="1"/>
</dbReference>
<keyword evidence="10" id="KW-0679">Respiratory chain</keyword>
<evidence type="ECO:0000256" key="2">
    <source>
        <dbReference type="ARBA" id="ARBA00010519"/>
    </source>
</evidence>
<geneLocation type="mitochondrion" evidence="11"/>
<evidence type="ECO:0000256" key="7">
    <source>
        <dbReference type="ARBA" id="ARBA00022989"/>
    </source>
</evidence>
<accession>A0A0S4M0M9</accession>
<dbReference type="GO" id="GO:0005743">
    <property type="term" value="C:mitochondrial inner membrane"/>
    <property type="evidence" value="ECO:0007669"/>
    <property type="project" value="UniProtKB-SubCell"/>
</dbReference>
<comment type="function">
    <text evidence="10">Core subunit of the mitochondrial membrane respiratory chain NADH dehydrogenase (Complex I) which catalyzes electron transfer from NADH through the respiratory chain, using ubiquinone as an electron acceptor.</text>
</comment>
<evidence type="ECO:0000256" key="8">
    <source>
        <dbReference type="ARBA" id="ARBA00023027"/>
    </source>
</evidence>
<evidence type="ECO:0000256" key="5">
    <source>
        <dbReference type="ARBA" id="ARBA00022692"/>
    </source>
</evidence>
<comment type="similarity">
    <text evidence="2 10">Belongs to the complex I subunit 4L family.</text>
</comment>
<evidence type="ECO:0000256" key="10">
    <source>
        <dbReference type="RuleBase" id="RU004419"/>
    </source>
</evidence>
<dbReference type="GO" id="GO:0030964">
    <property type="term" value="C:NADH dehydrogenase complex"/>
    <property type="evidence" value="ECO:0007669"/>
    <property type="project" value="TreeGrafter"/>
</dbReference>
<gene>
    <name evidence="11" type="primary">nad4L</name>
</gene>
<keyword evidence="7 10" id="KW-1133">Transmembrane helix</keyword>